<comment type="catalytic activity">
    <reaction evidence="5">
        <text>a uridine in tRNA = a pseudouridine in tRNA</text>
        <dbReference type="Rhea" id="RHEA:54572"/>
        <dbReference type="Rhea" id="RHEA-COMP:13339"/>
        <dbReference type="Rhea" id="RHEA-COMP:13934"/>
        <dbReference type="ChEBI" id="CHEBI:65314"/>
        <dbReference type="ChEBI" id="CHEBI:65315"/>
    </reaction>
</comment>
<feature type="domain" description="C-CAP/cofactor C-like" evidence="8">
    <location>
        <begin position="1592"/>
        <end position="1732"/>
    </location>
</feature>
<keyword evidence="4" id="KW-0413">Isomerase</keyword>
<name>A0A7J6TLF6_PEROL</name>
<evidence type="ECO:0000259" key="8">
    <source>
        <dbReference type="PROSITE" id="PS51329"/>
    </source>
</evidence>
<feature type="compositionally biased region" description="Polar residues" evidence="7">
    <location>
        <begin position="648"/>
        <end position="659"/>
    </location>
</feature>
<feature type="region of interest" description="Disordered" evidence="7">
    <location>
        <begin position="1972"/>
        <end position="2085"/>
    </location>
</feature>
<accession>A0A7J6TLF6</accession>
<evidence type="ECO:0000256" key="2">
    <source>
        <dbReference type="ARBA" id="ARBA00009375"/>
    </source>
</evidence>
<dbReference type="Pfam" id="PF08603">
    <property type="entry name" value="CAP_C"/>
    <property type="match status" value="1"/>
</dbReference>
<feature type="region of interest" description="Disordered" evidence="7">
    <location>
        <begin position="648"/>
        <end position="675"/>
    </location>
</feature>
<dbReference type="InterPro" id="IPR006599">
    <property type="entry name" value="CARP_motif"/>
</dbReference>
<feature type="compositionally biased region" description="Pro residues" evidence="7">
    <location>
        <begin position="1473"/>
        <end position="1516"/>
    </location>
</feature>
<feature type="region of interest" description="Disordered" evidence="7">
    <location>
        <begin position="1466"/>
        <end position="1527"/>
    </location>
</feature>
<sequence length="2345" mass="259764">MMPCPSRSMSTLRRVSPRAVRACVPRRDVEKKWHNLGEFTMTEADNAAFRDTRARDTTALNTIDKYGTVEPEPIDWKRWEKEITHKELVSALRAFYTQNMQMLDDFAQEDHKKAVKDVCGTWEIFDEAVVSCEDSVKTSEQIVKNGARALYISFNNPPISHATTSEWLDADQYWQAFVEKHMYHANYLNALAEDPESAEYIKGIEETTMKQWHTWDDRGVTNHNNKFLYQRPSFEYYDLYRGPLVEHMIFYLTKTGGDARTFPELMPHQWFAQIYNNRFEMYSVLQRRRRATQEAALSREAHLDMAPAHMDSEGEQYYERLLSRESSMVELSAARLMGNFIFLNDAAIPLQTQSALLRVAQEYPNGKFYSLGDDVNALFYVPAGEIADDEVCPVDAFNAYMNYMKLTGRRFNPGYNQALSIFYRTLESRKPGLEGRWFQVKGESQADAFLRRLKADDPHRPVYEEYVAELKERWANRKELSEAEVMPKLLEVEGKYRKECIDFDTLVLSMNEEVSSEVKEKAPEYEALMADDGLTHMMADGSIVAIEAETRQGLANQQQLFSRMTDFEAACGAATLLVFRSKGHHKIRRLRLVVARAASLIVTEWKLLLRIVAVSLRSTSELRVLLERIDRALTEVLADRDMVGLAVASSQRSNQNSPTVAAASSVGGHNGQGRKLKPAATMALHEFKRSKYSVSFAGTKIAGGGVSAPEESRAESSAEDISEEEGCSPQARVEAAARRYNRGETLPVMQRNNDPSETLHRALESAQRSAGTSSSGSRQKSYDVHGSSPAQEADVPPLKRRLFESLRILCIDIGGTRTKFMYQHGNKRVLLPAAESATLWDKPNRLESLRKRLASHLIGSTCDEDMDSTDGPEEDEPGMPPSPYVRHKQLPVAMHQIDRVVFSVPGTVELTTDLDKEDMCTVKNMPSLSPLFRGFNFKSAFSVLFPCAKIYAVADNLAAAMGVACMPSCRNLSAGLVVVLGTAPAAATFYRPPSHGVHHRHALSAKTIELAMWQSWIWFTKMPLNDPYGYCGGLKVSEDGKIIQLKDQNQCKIPHHQARIRFALDTLTWKRLRGKHPDLPKEMQGNLSEAEATKVWCSRVQSMVNAMAQRFHGVYGPPDTVVVVARGMGAEGRVITGQVLLGGNALRCRGQVTEAEYFDPDCSRSIPVKVPVMIPDSDSEQQLLHMSGLAQASAYRIQQVHAPGPDPLARGWTRGVASATLTPVLLLLLYMTESSLLKRLEEVTSRLEDLYNKGAAATDRAGGCSSSHRGSATAELPDFVAAFDAKMTPSLDEVMGMAQSIGESVVLSATQCYCKCVMMMRNLLLLTTMARKPGDGDWQVVLAPLMELSKEVGKLLDSGQAADFTPLVKGTAEAMNLVMIFVTPGNPKDVVVNCSESADYYFMQVLRRKISAESAWVKAMKASLTTLREYFSADDRFKMGIMWQVKGGVDPKEFLAKHALSATPWPAGIASSSPPPPPPPSAKGHAPPPPPPSAKGKAPPPPPPAPGSRPSAPPLPTAAGPTPGGMTAVFADIRKMGSEGNKGLKHVTAEMKTKNNKGHVSDKYRRCCEHSVTAINGNGSHTQTKGGVKACPKKPRCEVLRDNWIVENYINHPGVLELPDVTMKQLVYISNSTNTTIQIPIKCKSVCLDGSKNVQLILESVISSVELVNCESCRVQTIGCVPCISIDKCSGVQLFLSNASLDCTITTSKSSEMNLNIPISEDGDYKEMPIPEQFVHKLVGLEKQPAEAKLHSTVSDLWFRSFPKSWMDPSTSSPTPAPAEATTAAVPTLQLNAKRKCALVVGFNGTKYRGLQMNVDNCDRIEYVESDLLAAMKRAGVVKPDVERLEEIQWTRSSRTDAGVSAARIVVSAKILVHEAPDVKGNRQADRVNRTYPEIVEAINRELPKEIRVFNCMKICASFNAQKSCNWRHYSYYMPLSLAGDVDKLQEALGQFTNAHNYHNFTNLSVREIRRAKERKAKKAAAKKEKEWQDGPKKSPEPTNGDKSGNDEKSGEPTVVESTASSTVEESSRPKASDEPPAKKPRTAEPSESTAQEKQEASAPVKEASTPTATTPDDDEDMSSSQPALGGTYIPFSGSLLPRIQVLLDQCNSAIHSFTATPLEMDGGEKWVRVDVRGQFFLYNQIRLMIGGAIAYARGVFPSISCIQFAVDTNYKFHSPLAPACGLILHTSGFTGMDTRAGYAIMEHSHHDSAIGDSKPPKAAVYEFLSAEQQEEADSFLRSEILPEVRRQWLESNVEKEFEDEWLNSAAPITVDDVALMEKAVKEAQEAASGNNPCKHLEAREKKIQSAKDTIEKQEEALAKDEKRQRKGLGLKLPDATKRQKLLIA</sequence>
<dbReference type="InterPro" id="IPR018106">
    <property type="entry name" value="CAP_CS_N"/>
</dbReference>
<dbReference type="InterPro" id="IPR036223">
    <property type="entry name" value="CAP_C_sf"/>
</dbReference>
<feature type="compositionally biased region" description="Polar residues" evidence="7">
    <location>
        <begin position="766"/>
        <end position="779"/>
    </location>
</feature>
<gene>
    <name evidence="9" type="ORF">FOZ63_028859</name>
</gene>
<feature type="region of interest" description="Disordered" evidence="7">
    <location>
        <begin position="703"/>
        <end position="731"/>
    </location>
</feature>
<dbReference type="InterPro" id="IPR036222">
    <property type="entry name" value="CAP_N_sf"/>
</dbReference>
<dbReference type="InterPro" id="IPR020094">
    <property type="entry name" value="TruA/RsuA/RluB/E/F_N"/>
</dbReference>
<feature type="compositionally biased region" description="Acidic residues" evidence="7">
    <location>
        <begin position="717"/>
        <end position="726"/>
    </location>
</feature>
<comment type="caution">
    <text evidence="9">The sequence shown here is derived from an EMBL/GenBank/DDBJ whole genome shotgun (WGS) entry which is preliminary data.</text>
</comment>
<feature type="region of interest" description="Disordered" evidence="7">
    <location>
        <begin position="762"/>
        <end position="796"/>
    </location>
</feature>
<comment type="similarity">
    <text evidence="2">Belongs to the tRNA pseudouridine synthase TruA family.</text>
</comment>
<comment type="similarity">
    <text evidence="1 6">Belongs to the CAP family.</text>
</comment>
<dbReference type="PANTHER" id="PTHR10652">
    <property type="entry name" value="ADENYLYL CYCLASE-ASSOCIATED PROTEIN"/>
    <property type="match status" value="1"/>
</dbReference>
<dbReference type="Pfam" id="PF21938">
    <property type="entry name" value="CAP_N"/>
    <property type="match status" value="1"/>
</dbReference>
<dbReference type="FunFam" id="3.30.70.580:FF:000002">
    <property type="entry name" value="tRNA pseudouridine synthase"/>
    <property type="match status" value="1"/>
</dbReference>
<dbReference type="GO" id="GO:0007015">
    <property type="term" value="P:actin filament organization"/>
    <property type="evidence" value="ECO:0007669"/>
    <property type="project" value="TreeGrafter"/>
</dbReference>
<dbReference type="PROSITE" id="PS51329">
    <property type="entry name" value="C_CAP_COFACTOR_C"/>
    <property type="match status" value="1"/>
</dbReference>
<protein>
    <recommendedName>
        <fullName evidence="6">Adenylyl cyclase-associated protein</fullName>
    </recommendedName>
</protein>
<reference evidence="9 10" key="1">
    <citation type="submission" date="2020-04" db="EMBL/GenBank/DDBJ databases">
        <title>Perkinsus olseni comparative genomics.</title>
        <authorList>
            <person name="Bogema D.R."/>
        </authorList>
    </citation>
    <scope>NUCLEOTIDE SEQUENCE [LARGE SCALE GENOMIC DNA]</scope>
    <source>
        <strain evidence="9 10">ATCC PRA-207</strain>
    </source>
</reference>
<keyword evidence="10" id="KW-1185">Reference proteome</keyword>
<dbReference type="SMART" id="SM00673">
    <property type="entry name" value="CARP"/>
    <property type="match status" value="2"/>
</dbReference>
<keyword evidence="3" id="KW-0819">tRNA processing</keyword>
<dbReference type="InterPro" id="IPR020103">
    <property type="entry name" value="PsdUridine_synth_cat_dom_sf"/>
</dbReference>
<feature type="compositionally biased region" description="Basic and acidic residues" evidence="7">
    <location>
        <begin position="2026"/>
        <end position="2056"/>
    </location>
</feature>
<dbReference type="GO" id="GO:0009982">
    <property type="term" value="F:pseudouridine synthase activity"/>
    <property type="evidence" value="ECO:0007669"/>
    <property type="project" value="InterPro"/>
</dbReference>
<feature type="region of interest" description="Disordered" evidence="7">
    <location>
        <begin position="2303"/>
        <end position="2333"/>
    </location>
</feature>
<dbReference type="SUPFAM" id="SSF55120">
    <property type="entry name" value="Pseudouridine synthase"/>
    <property type="match status" value="2"/>
</dbReference>
<dbReference type="SUPFAM" id="SSF101278">
    <property type="entry name" value="N-terminal domain of adenylylcyclase associated protein, CAP"/>
    <property type="match status" value="1"/>
</dbReference>
<evidence type="ECO:0000256" key="1">
    <source>
        <dbReference type="ARBA" id="ARBA00007659"/>
    </source>
</evidence>
<dbReference type="GO" id="GO:0005737">
    <property type="term" value="C:cytoplasm"/>
    <property type="evidence" value="ECO:0007669"/>
    <property type="project" value="TreeGrafter"/>
</dbReference>
<dbReference type="EMBL" id="JABANO010009833">
    <property type="protein sequence ID" value="KAF4746154.1"/>
    <property type="molecule type" value="Genomic_DNA"/>
</dbReference>
<feature type="compositionally biased region" description="Acidic residues" evidence="7">
    <location>
        <begin position="862"/>
        <end position="877"/>
    </location>
</feature>
<evidence type="ECO:0000256" key="5">
    <source>
        <dbReference type="ARBA" id="ARBA00036943"/>
    </source>
</evidence>
<dbReference type="InterPro" id="IPR020095">
    <property type="entry name" value="PsdUridine_synth_TruA_C"/>
</dbReference>
<dbReference type="SUPFAM" id="SSF69340">
    <property type="entry name" value="C-terminal domain of adenylylcyclase associated protein"/>
    <property type="match status" value="1"/>
</dbReference>
<feature type="compositionally biased region" description="Low complexity" evidence="7">
    <location>
        <begin position="2014"/>
        <end position="2025"/>
    </location>
</feature>
<dbReference type="GO" id="GO:0008179">
    <property type="term" value="F:adenylate cyclase binding"/>
    <property type="evidence" value="ECO:0007669"/>
    <property type="project" value="TreeGrafter"/>
</dbReference>
<organism evidence="9 10">
    <name type="scientific">Perkinsus olseni</name>
    <name type="common">Perkinsus atlanticus</name>
    <dbReference type="NCBI Taxonomy" id="32597"/>
    <lineage>
        <taxon>Eukaryota</taxon>
        <taxon>Sar</taxon>
        <taxon>Alveolata</taxon>
        <taxon>Perkinsozoa</taxon>
        <taxon>Perkinsea</taxon>
        <taxon>Perkinsida</taxon>
        <taxon>Perkinsidae</taxon>
        <taxon>Perkinsus</taxon>
    </lineage>
</organism>
<evidence type="ECO:0000313" key="9">
    <source>
        <dbReference type="EMBL" id="KAF4746154.1"/>
    </source>
</evidence>
<dbReference type="InterPro" id="IPR053950">
    <property type="entry name" value="CAP_N"/>
</dbReference>
<feature type="compositionally biased region" description="Basic and acidic residues" evidence="7">
    <location>
        <begin position="1982"/>
        <end position="1996"/>
    </location>
</feature>
<dbReference type="PANTHER" id="PTHR10652:SF0">
    <property type="entry name" value="ADENYLYL CYCLASE-ASSOCIATED PROTEIN"/>
    <property type="match status" value="1"/>
</dbReference>
<dbReference type="Gene3D" id="3.30.70.580">
    <property type="entry name" value="Pseudouridine synthase I, catalytic domain, N-terminal subdomain"/>
    <property type="match status" value="1"/>
</dbReference>
<dbReference type="Gene3D" id="1.25.40.330">
    <property type="entry name" value="Adenylate cyclase-associated CAP, N-terminal domain"/>
    <property type="match status" value="1"/>
</dbReference>
<dbReference type="Pfam" id="PF01213">
    <property type="entry name" value="CAP_N-CM"/>
    <property type="match status" value="1"/>
</dbReference>
<dbReference type="PROSITE" id="PS01088">
    <property type="entry name" value="CAP_1"/>
    <property type="match status" value="1"/>
</dbReference>
<dbReference type="InterPro" id="IPR013912">
    <property type="entry name" value="Adenylate_cyclase-assoc_CAP_C"/>
</dbReference>
<evidence type="ECO:0000256" key="4">
    <source>
        <dbReference type="ARBA" id="ARBA00023235"/>
    </source>
</evidence>
<dbReference type="GO" id="GO:0019933">
    <property type="term" value="P:cAMP-mediated signaling"/>
    <property type="evidence" value="ECO:0007669"/>
    <property type="project" value="TreeGrafter"/>
</dbReference>
<dbReference type="SUPFAM" id="SSF53067">
    <property type="entry name" value="Actin-like ATPase domain"/>
    <property type="match status" value="1"/>
</dbReference>
<dbReference type="InterPro" id="IPR017901">
    <property type="entry name" value="C-CAP_CF_C-like"/>
</dbReference>
<feature type="compositionally biased region" description="Low complexity" evidence="7">
    <location>
        <begin position="1517"/>
        <end position="1527"/>
    </location>
</feature>
<evidence type="ECO:0000256" key="7">
    <source>
        <dbReference type="SAM" id="MobiDB-lite"/>
    </source>
</evidence>
<dbReference type="Gene3D" id="2.160.20.70">
    <property type="match status" value="1"/>
</dbReference>
<dbReference type="GO" id="GO:0003723">
    <property type="term" value="F:RNA binding"/>
    <property type="evidence" value="ECO:0007669"/>
    <property type="project" value="InterPro"/>
</dbReference>
<dbReference type="InterPro" id="IPR016098">
    <property type="entry name" value="CAP/MinC_C"/>
</dbReference>
<dbReference type="Proteomes" id="UP000553632">
    <property type="component" value="Unassembled WGS sequence"/>
</dbReference>
<evidence type="ECO:0000313" key="10">
    <source>
        <dbReference type="Proteomes" id="UP000553632"/>
    </source>
</evidence>
<feature type="non-terminal residue" evidence="9">
    <location>
        <position position="1"/>
    </location>
</feature>
<dbReference type="GO" id="GO:0008033">
    <property type="term" value="P:tRNA processing"/>
    <property type="evidence" value="ECO:0007669"/>
    <property type="project" value="UniProtKB-KW"/>
</dbReference>
<dbReference type="InterPro" id="IPR013992">
    <property type="entry name" value="Adenylate_cyclase-assoc_CAP_N"/>
</dbReference>
<dbReference type="InterPro" id="IPR043129">
    <property type="entry name" value="ATPase_NBD"/>
</dbReference>
<dbReference type="GO" id="GO:0001522">
    <property type="term" value="P:pseudouridine synthesis"/>
    <property type="evidence" value="ECO:0007669"/>
    <property type="project" value="InterPro"/>
</dbReference>
<proteinExistence type="inferred from homology"/>
<dbReference type="InterPro" id="IPR001837">
    <property type="entry name" value="Adenylate_cyclase-assoc_CAP"/>
</dbReference>
<feature type="region of interest" description="Disordered" evidence="7">
    <location>
        <begin position="860"/>
        <end position="879"/>
    </location>
</feature>
<evidence type="ECO:0000256" key="3">
    <source>
        <dbReference type="ARBA" id="ARBA00022694"/>
    </source>
</evidence>
<dbReference type="Gene3D" id="3.30.70.660">
    <property type="entry name" value="Pseudouridine synthase I, catalytic domain, C-terminal subdomain"/>
    <property type="match status" value="1"/>
</dbReference>
<feature type="compositionally biased region" description="Basic and acidic residues" evidence="7">
    <location>
        <begin position="2303"/>
        <end position="2324"/>
    </location>
</feature>
<dbReference type="GO" id="GO:0003779">
    <property type="term" value="F:actin binding"/>
    <property type="evidence" value="ECO:0007669"/>
    <property type="project" value="InterPro"/>
</dbReference>
<evidence type="ECO:0000256" key="6">
    <source>
        <dbReference type="RuleBase" id="RU000647"/>
    </source>
</evidence>
<feature type="compositionally biased region" description="Basic residues" evidence="7">
    <location>
        <begin position="1972"/>
        <end position="1981"/>
    </location>
</feature>